<proteinExistence type="predicted"/>
<reference evidence="2 3" key="1">
    <citation type="submission" date="2019-04" db="EMBL/GenBank/DDBJ databases">
        <title>Draft genome sequences of Streptomyces avermitilis ATCC 31267.</title>
        <authorList>
            <person name="Komaki H."/>
            <person name="Tamura T."/>
            <person name="Hosoyama A."/>
        </authorList>
    </citation>
    <scope>NUCLEOTIDE SEQUENCE [LARGE SCALE GENOMIC DNA]</scope>
    <source>
        <strain evidence="2 3">ATCC 31267</strain>
    </source>
</reference>
<dbReference type="GO" id="GO:1904680">
    <property type="term" value="F:peptide transmembrane transporter activity"/>
    <property type="evidence" value="ECO:0007669"/>
    <property type="project" value="TreeGrafter"/>
</dbReference>
<sequence length="353" mass="38725">MLVSDYANAELPPLTRLTTFVLKKGTSDKELAKAPGTGPFKLDRYRAGNARLVRNDQWYGGTVYLDAIEVTMFETPQAMANALLAGQIDVASNAGAVAARTAKSRKDVQVVRRPDDMSMPLVMRTADGPFADARVREAMRLVVDREAMVKQVLSGYGTVANDIMGTGDPGYAKDVPQRERDLAEAERLLSEAKFDLSKTYELVTTEDISGLAESATLFASQAREAGIKIKVVKQESGAFYEKTWLKGDLYTTYWGTNDSVVFFASKTLVSEAGQNEAGFADKKFDATYRKVIATADPKARAEVLKELQRIEYDRSGYLLWGMADGIDLAASKVRGLPELAGYGRVQLENVWLG</sequence>
<dbReference type="PANTHER" id="PTHR30290:SF65">
    <property type="entry name" value="MONOACYL PHOSPHATIDYLINOSITOL TETRAMANNOSIDE-BINDING PROTEIN LPQW-RELATED"/>
    <property type="match status" value="1"/>
</dbReference>
<dbReference type="STRING" id="33903.AQJ43_33445"/>
<dbReference type="SUPFAM" id="SSF53850">
    <property type="entry name" value="Periplasmic binding protein-like II"/>
    <property type="match status" value="1"/>
</dbReference>
<feature type="domain" description="Solute-binding protein family 5" evidence="1">
    <location>
        <begin position="19"/>
        <end position="273"/>
    </location>
</feature>
<dbReference type="EMBL" id="BJHY01000001">
    <property type="protein sequence ID" value="GDY73985.1"/>
    <property type="molecule type" value="Genomic_DNA"/>
</dbReference>
<dbReference type="Pfam" id="PF00496">
    <property type="entry name" value="SBP_bac_5"/>
    <property type="match status" value="1"/>
</dbReference>
<dbReference type="AlphaFoldDB" id="A0A4D4MR69"/>
<gene>
    <name evidence="2" type="ORF">SAV31267_034700</name>
</gene>
<dbReference type="Gene3D" id="3.10.105.10">
    <property type="entry name" value="Dipeptide-binding Protein, Domain 3"/>
    <property type="match status" value="1"/>
</dbReference>
<accession>A0A4D4MR69</accession>
<protein>
    <recommendedName>
        <fullName evidence="1">Solute-binding protein family 5 domain-containing protein</fullName>
    </recommendedName>
</protein>
<dbReference type="PANTHER" id="PTHR30290">
    <property type="entry name" value="PERIPLASMIC BINDING COMPONENT OF ABC TRANSPORTER"/>
    <property type="match status" value="1"/>
</dbReference>
<dbReference type="GO" id="GO:0015833">
    <property type="term" value="P:peptide transport"/>
    <property type="evidence" value="ECO:0007669"/>
    <property type="project" value="TreeGrafter"/>
</dbReference>
<dbReference type="Gene3D" id="3.40.190.10">
    <property type="entry name" value="Periplasmic binding protein-like II"/>
    <property type="match status" value="1"/>
</dbReference>
<organism evidence="2 3">
    <name type="scientific">Streptomyces avermitilis</name>
    <dbReference type="NCBI Taxonomy" id="33903"/>
    <lineage>
        <taxon>Bacteria</taxon>
        <taxon>Bacillati</taxon>
        <taxon>Actinomycetota</taxon>
        <taxon>Actinomycetes</taxon>
        <taxon>Kitasatosporales</taxon>
        <taxon>Streptomycetaceae</taxon>
        <taxon>Streptomyces</taxon>
    </lineage>
</organism>
<dbReference type="Proteomes" id="UP000299211">
    <property type="component" value="Unassembled WGS sequence"/>
</dbReference>
<evidence type="ECO:0000259" key="1">
    <source>
        <dbReference type="Pfam" id="PF00496"/>
    </source>
</evidence>
<comment type="caution">
    <text evidence="2">The sequence shown here is derived from an EMBL/GenBank/DDBJ whole genome shotgun (WGS) entry which is preliminary data.</text>
</comment>
<dbReference type="InterPro" id="IPR000914">
    <property type="entry name" value="SBP_5_dom"/>
</dbReference>
<dbReference type="InterPro" id="IPR039424">
    <property type="entry name" value="SBP_5"/>
</dbReference>
<evidence type="ECO:0000313" key="2">
    <source>
        <dbReference type="EMBL" id="GDY73985.1"/>
    </source>
</evidence>
<evidence type="ECO:0000313" key="3">
    <source>
        <dbReference type="Proteomes" id="UP000299211"/>
    </source>
</evidence>
<name>A0A4D4MR69_STRAX</name>